<proteinExistence type="predicted"/>
<protein>
    <submittedName>
        <fullName evidence="2">Uncharacterized protein</fullName>
    </submittedName>
</protein>
<evidence type="ECO:0000256" key="1">
    <source>
        <dbReference type="SAM" id="SignalP"/>
    </source>
</evidence>
<name>A0AAP0WVL0_LIQFO</name>
<sequence length="89" mass="9689">MAAGNSPRSVLVTLLIFAMVFSPMLPCDAEAAPYVLLVFVAHRHPRAPAVTVVPLLLKLSLKNNPYVHIVYVAHQHQRASVASVVPPRL</sequence>
<feature type="signal peptide" evidence="1">
    <location>
        <begin position="1"/>
        <end position="31"/>
    </location>
</feature>
<feature type="chain" id="PRO_5043027174" evidence="1">
    <location>
        <begin position="32"/>
        <end position="89"/>
    </location>
</feature>
<dbReference type="AlphaFoldDB" id="A0AAP0WVL0"/>
<gene>
    <name evidence="2" type="ORF">L1049_004341</name>
</gene>
<organism evidence="2 3">
    <name type="scientific">Liquidambar formosana</name>
    <name type="common">Formosan gum</name>
    <dbReference type="NCBI Taxonomy" id="63359"/>
    <lineage>
        <taxon>Eukaryota</taxon>
        <taxon>Viridiplantae</taxon>
        <taxon>Streptophyta</taxon>
        <taxon>Embryophyta</taxon>
        <taxon>Tracheophyta</taxon>
        <taxon>Spermatophyta</taxon>
        <taxon>Magnoliopsida</taxon>
        <taxon>eudicotyledons</taxon>
        <taxon>Gunneridae</taxon>
        <taxon>Pentapetalae</taxon>
        <taxon>Saxifragales</taxon>
        <taxon>Altingiaceae</taxon>
        <taxon>Liquidambar</taxon>
    </lineage>
</organism>
<dbReference type="Proteomes" id="UP001415857">
    <property type="component" value="Unassembled WGS sequence"/>
</dbReference>
<keyword evidence="3" id="KW-1185">Reference proteome</keyword>
<keyword evidence="1" id="KW-0732">Signal</keyword>
<evidence type="ECO:0000313" key="2">
    <source>
        <dbReference type="EMBL" id="KAK9281439.1"/>
    </source>
</evidence>
<reference evidence="2 3" key="1">
    <citation type="journal article" date="2024" name="Plant J.">
        <title>Genome sequences and population genomics reveal climatic adaptation and genomic divergence between two closely related sweetgum species.</title>
        <authorList>
            <person name="Xu W.Q."/>
            <person name="Ren C.Q."/>
            <person name="Zhang X.Y."/>
            <person name="Comes H.P."/>
            <person name="Liu X.H."/>
            <person name="Li Y.G."/>
            <person name="Kettle C.J."/>
            <person name="Jalonen R."/>
            <person name="Gaisberger H."/>
            <person name="Ma Y.Z."/>
            <person name="Qiu Y.X."/>
        </authorList>
    </citation>
    <scope>NUCLEOTIDE SEQUENCE [LARGE SCALE GENOMIC DNA]</scope>
    <source>
        <strain evidence="2">Hangzhou</strain>
    </source>
</reference>
<accession>A0AAP0WVL0</accession>
<dbReference type="EMBL" id="JBBPBK010000007">
    <property type="protein sequence ID" value="KAK9281439.1"/>
    <property type="molecule type" value="Genomic_DNA"/>
</dbReference>
<evidence type="ECO:0000313" key="3">
    <source>
        <dbReference type="Proteomes" id="UP001415857"/>
    </source>
</evidence>
<comment type="caution">
    <text evidence="2">The sequence shown here is derived from an EMBL/GenBank/DDBJ whole genome shotgun (WGS) entry which is preliminary data.</text>
</comment>